<reference evidence="2 3" key="1">
    <citation type="submission" date="2024-01" db="EMBL/GenBank/DDBJ databases">
        <title>A draft genome for a cacao thread blight-causing isolate of Paramarasmius palmivorus.</title>
        <authorList>
            <person name="Baruah I.K."/>
            <person name="Bukari Y."/>
            <person name="Amoako-Attah I."/>
            <person name="Meinhardt L.W."/>
            <person name="Bailey B.A."/>
            <person name="Cohen S.P."/>
        </authorList>
    </citation>
    <scope>NUCLEOTIDE SEQUENCE [LARGE SCALE GENOMIC DNA]</scope>
    <source>
        <strain evidence="2 3">GH-12</strain>
    </source>
</reference>
<feature type="chain" id="PRO_5043519277" description="DUF1365-domain-containing protein" evidence="1">
    <location>
        <begin position="21"/>
        <end position="533"/>
    </location>
</feature>
<dbReference type="EMBL" id="JAYKXP010000082">
    <property type="protein sequence ID" value="KAK7029515.1"/>
    <property type="molecule type" value="Genomic_DNA"/>
</dbReference>
<gene>
    <name evidence="2" type="ORF">VNI00_014548</name>
</gene>
<evidence type="ECO:0000313" key="2">
    <source>
        <dbReference type="EMBL" id="KAK7029515.1"/>
    </source>
</evidence>
<keyword evidence="1" id="KW-0732">Signal</keyword>
<comment type="caution">
    <text evidence="2">The sequence shown here is derived from an EMBL/GenBank/DDBJ whole genome shotgun (WGS) entry which is preliminary data.</text>
</comment>
<dbReference type="Proteomes" id="UP001383192">
    <property type="component" value="Unassembled WGS sequence"/>
</dbReference>
<evidence type="ECO:0000256" key="1">
    <source>
        <dbReference type="SAM" id="SignalP"/>
    </source>
</evidence>
<dbReference type="InterPro" id="IPR010775">
    <property type="entry name" value="DUF1365"/>
</dbReference>
<feature type="signal peptide" evidence="1">
    <location>
        <begin position="1"/>
        <end position="20"/>
    </location>
</feature>
<keyword evidence="3" id="KW-1185">Reference proteome</keyword>
<proteinExistence type="predicted"/>
<evidence type="ECO:0008006" key="4">
    <source>
        <dbReference type="Google" id="ProtNLM"/>
    </source>
</evidence>
<accession>A0AAW0BRS4</accession>
<dbReference type="PANTHER" id="PTHR33973:SF4">
    <property type="entry name" value="OS07G0153300 PROTEIN"/>
    <property type="match status" value="1"/>
</dbReference>
<dbReference type="AlphaFoldDB" id="A0AAW0BRS4"/>
<evidence type="ECO:0000313" key="3">
    <source>
        <dbReference type="Proteomes" id="UP001383192"/>
    </source>
</evidence>
<protein>
    <recommendedName>
        <fullName evidence="4">DUF1365-domain-containing protein</fullName>
    </recommendedName>
</protein>
<name>A0AAW0BRS4_9AGAR</name>
<dbReference type="Pfam" id="PF07103">
    <property type="entry name" value="DUF1365"/>
    <property type="match status" value="1"/>
</dbReference>
<sequence length="533" mass="59569">MTTTTAVTAVLLLGLPIALFSCTSPKKSSVLLASPSGYILTNSVTHARLLPASSRHSFTYSTVCLLLSLAALEAGELDVGWGGRIFSYGGKYGRILGLRADPYLTPKDDRSIRGKLEELLRDRGYLGIEQKLHSTWILTMPSYFGFEGINPLTVYFCYKDISGKNELWLVVLEVHNTFHESHVYILEAGVKEDPIPASQSAAFDHRWTFPRAFHVSPFNDRLGYYVVSVKEPAFATHSPKPVISVHLHTPSPEGLPEPGPLKLTATLRTTLALPLETSTILYTLLRYPFVLFLSLPRIFYHAWILHYVKRLDVYIRPEPFAVSANGQLASGGVRWQTPSVLENWARQIVESYLSKVENVRVVLVPGDPSQSPTSFPNEKKPEALTIRFTTPRFYTILWMAPSAAHALALGRSEGIFDVDDEETFLRVFATEKRFDRTFRQSLRSLPIPDSLHRTLPIPENHFLDGQTSTIIGTAVILLHLALGALEKTIFRIARARTVEGDEPWKEWERAARVLAGERVENIKARGGVGSVVH</sequence>
<organism evidence="2 3">
    <name type="scientific">Paramarasmius palmivorus</name>
    <dbReference type="NCBI Taxonomy" id="297713"/>
    <lineage>
        <taxon>Eukaryota</taxon>
        <taxon>Fungi</taxon>
        <taxon>Dikarya</taxon>
        <taxon>Basidiomycota</taxon>
        <taxon>Agaricomycotina</taxon>
        <taxon>Agaricomycetes</taxon>
        <taxon>Agaricomycetidae</taxon>
        <taxon>Agaricales</taxon>
        <taxon>Marasmiineae</taxon>
        <taxon>Marasmiaceae</taxon>
        <taxon>Paramarasmius</taxon>
    </lineage>
</organism>
<dbReference type="PANTHER" id="PTHR33973">
    <property type="entry name" value="OS07G0153300 PROTEIN"/>
    <property type="match status" value="1"/>
</dbReference>